<dbReference type="Gene3D" id="3.40.50.2000">
    <property type="entry name" value="Glycogen Phosphorylase B"/>
    <property type="match status" value="1"/>
</dbReference>
<evidence type="ECO:0000259" key="1">
    <source>
        <dbReference type="Pfam" id="PF04101"/>
    </source>
</evidence>
<dbReference type="PANTHER" id="PTHR21015">
    <property type="entry name" value="UDP-N-ACETYLGLUCOSAMINE--N-ACETYLMURAMYL-(PENTAPEPTIDE) PYROPHOSPHORYL-UNDECAPRENOL N-ACETYLGLUCOSAMINE TRANSFERASE 1"/>
    <property type="match status" value="1"/>
</dbReference>
<keyword evidence="3" id="KW-1185">Reference proteome</keyword>
<gene>
    <name evidence="2" type="ORF">J2S64_003952</name>
</gene>
<reference evidence="2 3" key="1">
    <citation type="submission" date="2023-07" db="EMBL/GenBank/DDBJ databases">
        <title>Sequencing the genomes of 1000 actinobacteria strains.</title>
        <authorList>
            <person name="Klenk H.-P."/>
        </authorList>
    </citation>
    <scope>NUCLEOTIDE SEQUENCE [LARGE SCALE GENOMIC DNA]</scope>
    <source>
        <strain evidence="2 3">DSM 20167</strain>
    </source>
</reference>
<comment type="caution">
    <text evidence="2">The sequence shown here is derived from an EMBL/GenBank/DDBJ whole genome shotgun (WGS) entry which is preliminary data.</text>
</comment>
<proteinExistence type="predicted"/>
<feature type="domain" description="Glycosyl transferase family 28 C-terminal" evidence="1">
    <location>
        <begin position="244"/>
        <end position="291"/>
    </location>
</feature>
<dbReference type="EMBL" id="JAVDYI010000001">
    <property type="protein sequence ID" value="MDR7360261.1"/>
    <property type="molecule type" value="Genomic_DNA"/>
</dbReference>
<dbReference type="Pfam" id="PF04101">
    <property type="entry name" value="Glyco_tran_28_C"/>
    <property type="match status" value="1"/>
</dbReference>
<dbReference type="Proteomes" id="UP001183817">
    <property type="component" value="Unassembled WGS sequence"/>
</dbReference>
<evidence type="ECO:0000313" key="2">
    <source>
        <dbReference type="EMBL" id="MDR7360261.1"/>
    </source>
</evidence>
<accession>A0ABU2BPN3</accession>
<dbReference type="InterPro" id="IPR007235">
    <property type="entry name" value="Glyco_trans_28_C"/>
</dbReference>
<sequence>MNYRVSYYAHHHGTGHLRHAQRLAELEGVDLQVASTGERRRDLLFGELDYVALPADAGPLQHPGKMRAGDPLHYAPVGPGIQERFAMLNRAWARFVPDVVMVDVSVEVALFARLSGYTVAFRRMPGERRDRAHELAYEVADAIFGYFPATLEDPTHLAAFGNKSHYLGVPGSLPAPSDPPAAPSGRRRVLVQTSLASAIPARGLAVAAAASPEWLWEVAGAVEEDGTRLPENLLLHGVVPDPGRAMAAADLVISSAGHNAVAAAAASGRPVMLVPEERPHDEQLHFARALEGVAGIPMLGSWEEPADWPSLLERAVGTTQGALADALFVSPASFADALEAMLAACLKAAVA</sequence>
<protein>
    <recommendedName>
        <fullName evidence="1">Glycosyl transferase family 28 C-terminal domain-containing protein</fullName>
    </recommendedName>
</protein>
<name>A0ABU2BPN3_9MICC</name>
<dbReference type="PANTHER" id="PTHR21015:SF22">
    <property type="entry name" value="GLYCOSYLTRANSFERASE"/>
    <property type="match status" value="1"/>
</dbReference>
<dbReference type="SUPFAM" id="SSF53756">
    <property type="entry name" value="UDP-Glycosyltransferase/glycogen phosphorylase"/>
    <property type="match status" value="1"/>
</dbReference>
<evidence type="ECO:0000313" key="3">
    <source>
        <dbReference type="Proteomes" id="UP001183817"/>
    </source>
</evidence>
<organism evidence="2 3">
    <name type="scientific">Paeniglutamicibacter sulfureus</name>
    <dbReference type="NCBI Taxonomy" id="43666"/>
    <lineage>
        <taxon>Bacteria</taxon>
        <taxon>Bacillati</taxon>
        <taxon>Actinomycetota</taxon>
        <taxon>Actinomycetes</taxon>
        <taxon>Micrococcales</taxon>
        <taxon>Micrococcaceae</taxon>
        <taxon>Paeniglutamicibacter</taxon>
    </lineage>
</organism>
<dbReference type="RefSeq" id="WP_310293067.1">
    <property type="nucleotide sequence ID" value="NZ_BAAAWO010000001.1"/>
</dbReference>